<dbReference type="Proteomes" id="UP001234989">
    <property type="component" value="Chromosome 9"/>
</dbReference>
<dbReference type="InterPro" id="IPR002035">
    <property type="entry name" value="VWF_A"/>
</dbReference>
<dbReference type="EMBL" id="CP133620">
    <property type="protein sequence ID" value="WMV47300.1"/>
    <property type="molecule type" value="Genomic_DNA"/>
</dbReference>
<feature type="domain" description="RING-type" evidence="3">
    <location>
        <begin position="530"/>
        <end position="563"/>
    </location>
</feature>
<dbReference type="GO" id="GO:0005634">
    <property type="term" value="C:nucleus"/>
    <property type="evidence" value="ECO:0007669"/>
    <property type="project" value="TreeGrafter"/>
</dbReference>
<dbReference type="Pfam" id="PF13920">
    <property type="entry name" value="zf-C3HC4_3"/>
    <property type="match status" value="1"/>
</dbReference>
<evidence type="ECO:0000313" key="5">
    <source>
        <dbReference type="Proteomes" id="UP001234989"/>
    </source>
</evidence>
<reference evidence="4" key="1">
    <citation type="submission" date="2023-08" db="EMBL/GenBank/DDBJ databases">
        <title>A de novo genome assembly of Solanum verrucosum Schlechtendal, a Mexican diploid species geographically isolated from the other diploid A-genome species in potato relatives.</title>
        <authorList>
            <person name="Hosaka K."/>
        </authorList>
    </citation>
    <scope>NUCLEOTIDE SEQUENCE</scope>
    <source>
        <tissue evidence="4">Young leaves</tissue>
    </source>
</reference>
<keyword evidence="5" id="KW-1185">Reference proteome</keyword>
<evidence type="ECO:0000256" key="1">
    <source>
        <dbReference type="PROSITE-ProRule" id="PRU00175"/>
    </source>
</evidence>
<dbReference type="SUPFAM" id="SSF57850">
    <property type="entry name" value="RING/U-box"/>
    <property type="match status" value="1"/>
</dbReference>
<dbReference type="PROSITE" id="PS50089">
    <property type="entry name" value="ZF_RING_2"/>
    <property type="match status" value="1"/>
</dbReference>
<dbReference type="InterPro" id="IPR013083">
    <property type="entry name" value="Znf_RING/FYVE/PHD"/>
</dbReference>
<keyword evidence="1" id="KW-0862">Zinc</keyword>
<dbReference type="InterPro" id="IPR001841">
    <property type="entry name" value="Znf_RING"/>
</dbReference>
<keyword evidence="1" id="KW-0863">Zinc-finger</keyword>
<dbReference type="SUPFAM" id="SSF53300">
    <property type="entry name" value="vWA-like"/>
    <property type="match status" value="1"/>
</dbReference>
<dbReference type="GO" id="GO:0008270">
    <property type="term" value="F:zinc ion binding"/>
    <property type="evidence" value="ECO:0007669"/>
    <property type="project" value="UniProtKB-KW"/>
</dbReference>
<dbReference type="SMART" id="SM00184">
    <property type="entry name" value="RING"/>
    <property type="match status" value="1"/>
</dbReference>
<feature type="region of interest" description="Disordered" evidence="2">
    <location>
        <begin position="78"/>
        <end position="101"/>
    </location>
</feature>
<organism evidence="4 5">
    <name type="scientific">Solanum verrucosum</name>
    <dbReference type="NCBI Taxonomy" id="315347"/>
    <lineage>
        <taxon>Eukaryota</taxon>
        <taxon>Viridiplantae</taxon>
        <taxon>Streptophyta</taxon>
        <taxon>Embryophyta</taxon>
        <taxon>Tracheophyta</taxon>
        <taxon>Spermatophyta</taxon>
        <taxon>Magnoliopsida</taxon>
        <taxon>eudicotyledons</taxon>
        <taxon>Gunneridae</taxon>
        <taxon>Pentapetalae</taxon>
        <taxon>asterids</taxon>
        <taxon>lamiids</taxon>
        <taxon>Solanales</taxon>
        <taxon>Solanaceae</taxon>
        <taxon>Solanoideae</taxon>
        <taxon>Solaneae</taxon>
        <taxon>Solanum</taxon>
    </lineage>
</organism>
<dbReference type="GO" id="GO:0016567">
    <property type="term" value="P:protein ubiquitination"/>
    <property type="evidence" value="ECO:0007669"/>
    <property type="project" value="TreeGrafter"/>
</dbReference>
<dbReference type="Pfam" id="PF07002">
    <property type="entry name" value="Copine"/>
    <property type="match status" value="1"/>
</dbReference>
<dbReference type="InterPro" id="IPR036465">
    <property type="entry name" value="vWFA_dom_sf"/>
</dbReference>
<dbReference type="GO" id="GO:0004842">
    <property type="term" value="F:ubiquitin-protein transferase activity"/>
    <property type="evidence" value="ECO:0007669"/>
    <property type="project" value="TreeGrafter"/>
</dbReference>
<sequence>VSNCSVYFVWEVPIRILTLKSGSVISGSSFRALDNVGTYSYTMGNQESALNDSHSDHYHHSPERVSYQIDSNPQYQPTTYAESSVDSNYPAQETSYAGGSDRANYQRNQQASYIADNFKSLDEVVTALREAGLESSNLILGIDFTKSNEWTGKSSFNRKSLHSVGHTANPYEQAISIIGRTLSPFDEDNLIPCFGFGDATTHDQHVFSFYPDHRPCNGFEEALTRYKEIVPYLQLSGPTSFAPIVNAAVDIVEANNGQYHVLVIIADGQVDTLPGSLSPQEQATVNSIVAASEYPLSIILVGVGDGPWDKMKRFDDNIPQRAFDNFQACSYSLPPPTALSCKPIEKGLSTKKEEKRKQKASLQPPLLFMLIFCIRKMVCCNTSFWHYNLLEKREYSNKILFHKDENVKVLKRASTVKRLWSLVARSQKCDRREIWYKKGDSEQFVNFTKIMSERSEMAKKETAFALAALMEIPFQYRATQRLRFRESNTGPRTRPFPPPREVIDHDFAVKSVPHVTSYEPVDSGAAEQVCPICLTNPKDMAFGCGHLTCKECGATIQLCPLCRDPIKTRIRLYS</sequence>
<dbReference type="PANTHER" id="PTHR45751">
    <property type="entry name" value="COPINE FAMILY PROTEIN 1"/>
    <property type="match status" value="1"/>
</dbReference>
<dbReference type="InterPro" id="IPR052079">
    <property type="entry name" value="E3_ligase/Copine_domain"/>
</dbReference>
<dbReference type="Gene3D" id="3.30.40.10">
    <property type="entry name" value="Zinc/RING finger domain, C3HC4 (zinc finger)"/>
    <property type="match status" value="1"/>
</dbReference>
<protein>
    <recommendedName>
        <fullName evidence="3">RING-type domain-containing protein</fullName>
    </recommendedName>
</protein>
<dbReference type="SMART" id="SM00327">
    <property type="entry name" value="VWA"/>
    <property type="match status" value="1"/>
</dbReference>
<evidence type="ECO:0000259" key="3">
    <source>
        <dbReference type="PROSITE" id="PS50089"/>
    </source>
</evidence>
<gene>
    <name evidence="4" type="ORF">MTR67_040685</name>
</gene>
<dbReference type="InterPro" id="IPR010734">
    <property type="entry name" value="Copine_C"/>
</dbReference>
<proteinExistence type="predicted"/>
<feature type="non-terminal residue" evidence="4">
    <location>
        <position position="1"/>
    </location>
</feature>
<keyword evidence="1" id="KW-0479">Metal-binding</keyword>
<evidence type="ECO:0000256" key="2">
    <source>
        <dbReference type="SAM" id="MobiDB-lite"/>
    </source>
</evidence>
<accession>A0AAF0ZRX8</accession>
<dbReference type="PANTHER" id="PTHR45751:SF11">
    <property type="entry name" value="COPINE FAMILY PROTEIN 2"/>
    <property type="match status" value="1"/>
</dbReference>
<name>A0AAF0ZRX8_SOLVR</name>
<evidence type="ECO:0000313" key="4">
    <source>
        <dbReference type="EMBL" id="WMV47300.1"/>
    </source>
</evidence>
<dbReference type="AlphaFoldDB" id="A0AAF0ZRX8"/>